<reference evidence="1 2" key="1">
    <citation type="journal article" date="2010" name="Cell">
        <title>The genome of Naegleria gruberi illuminates early eukaryotic versatility.</title>
        <authorList>
            <person name="Fritz-Laylin L.K."/>
            <person name="Prochnik S.E."/>
            <person name="Ginger M.L."/>
            <person name="Dacks J.B."/>
            <person name="Carpenter M.L."/>
            <person name="Field M.C."/>
            <person name="Kuo A."/>
            <person name="Paredez A."/>
            <person name="Chapman J."/>
            <person name="Pham J."/>
            <person name="Shu S."/>
            <person name="Neupane R."/>
            <person name="Cipriano M."/>
            <person name="Mancuso J."/>
            <person name="Tu H."/>
            <person name="Salamov A."/>
            <person name="Lindquist E."/>
            <person name="Shapiro H."/>
            <person name="Lucas S."/>
            <person name="Grigoriev I.V."/>
            <person name="Cande W.Z."/>
            <person name="Fulton C."/>
            <person name="Rokhsar D.S."/>
            <person name="Dawson S.C."/>
        </authorList>
    </citation>
    <scope>NUCLEOTIDE SEQUENCE [LARGE SCALE GENOMIC DNA]</scope>
    <source>
        <strain evidence="1 2">NEG-M</strain>
    </source>
</reference>
<dbReference type="VEuPathDB" id="AmoebaDB:NAEGRDRAFT_80692"/>
<evidence type="ECO:0000313" key="2">
    <source>
        <dbReference type="Proteomes" id="UP000006671"/>
    </source>
</evidence>
<dbReference type="AlphaFoldDB" id="D2VNZ2"/>
<dbReference type="GeneID" id="8862446"/>
<accession>D2VNZ2</accession>
<proteinExistence type="predicted"/>
<dbReference type="OrthoDB" id="10481831at2759"/>
<gene>
    <name evidence="1" type="ORF">NAEGRDRAFT_80692</name>
</gene>
<organism evidence="2">
    <name type="scientific">Naegleria gruberi</name>
    <name type="common">Amoeba</name>
    <dbReference type="NCBI Taxonomy" id="5762"/>
    <lineage>
        <taxon>Eukaryota</taxon>
        <taxon>Discoba</taxon>
        <taxon>Heterolobosea</taxon>
        <taxon>Tetramitia</taxon>
        <taxon>Eutetramitia</taxon>
        <taxon>Vahlkampfiidae</taxon>
        <taxon>Naegleria</taxon>
    </lineage>
</organism>
<dbReference type="RefSeq" id="XP_002674249.1">
    <property type="nucleotide sequence ID" value="XM_002674203.1"/>
</dbReference>
<name>D2VNZ2_NAEGR</name>
<dbReference type="Proteomes" id="UP000006671">
    <property type="component" value="Unassembled WGS sequence"/>
</dbReference>
<dbReference type="KEGG" id="ngr:NAEGRDRAFT_80692"/>
<protein>
    <submittedName>
        <fullName evidence="1">Uncharacterized protein</fullName>
    </submittedName>
</protein>
<sequence>MINDFYSSNQFNRGVATQISVATNANNNNFGYSGFRSSVPSSIFSHNVSQALDSKTCPIGQSQIVQELTLLHSLLVQYLKNNTSPTSSTCSSNNSVCFTTPTKYSIGSDSMNFACGNRFTSSSYSSESSISNPLLMSSSSATSPYGGCSSPVRSSIATTSFSSPTHIQRTFSNSNFQSFSSTPLSSMSEYEERISKLEQLVKQILSLIYRGDYKSPATDNKSSSQVVKLDSTNSIKQLLTSKIKETYQLDMEPLKQIVASVVHHEPKRLNMGYDIIFQMKTELTYLSQLCK</sequence>
<dbReference type="EMBL" id="GG738885">
    <property type="protein sequence ID" value="EFC41505.1"/>
    <property type="molecule type" value="Genomic_DNA"/>
</dbReference>
<keyword evidence="2" id="KW-1185">Reference proteome</keyword>
<evidence type="ECO:0000313" key="1">
    <source>
        <dbReference type="EMBL" id="EFC41505.1"/>
    </source>
</evidence>
<dbReference type="InParanoid" id="D2VNZ2"/>